<evidence type="ECO:0000256" key="1">
    <source>
        <dbReference type="SAM" id="Phobius"/>
    </source>
</evidence>
<dbReference type="Proteomes" id="UP000644693">
    <property type="component" value="Unassembled WGS sequence"/>
</dbReference>
<protein>
    <submittedName>
        <fullName evidence="2">Uncharacterized protein</fullName>
    </submittedName>
</protein>
<organism evidence="2 3">
    <name type="scientific">Parahalioglobus pacificus</name>
    <dbReference type="NCBI Taxonomy" id="930806"/>
    <lineage>
        <taxon>Bacteria</taxon>
        <taxon>Pseudomonadati</taxon>
        <taxon>Pseudomonadota</taxon>
        <taxon>Gammaproteobacteria</taxon>
        <taxon>Cellvibrionales</taxon>
        <taxon>Halieaceae</taxon>
        <taxon>Parahalioglobus</taxon>
    </lineage>
</organism>
<proteinExistence type="predicted"/>
<dbReference type="AlphaFoldDB" id="A0A918XL33"/>
<comment type="caution">
    <text evidence="2">The sequence shown here is derived from an EMBL/GenBank/DDBJ whole genome shotgun (WGS) entry which is preliminary data.</text>
</comment>
<sequence length="58" mass="6961">MYINRLLLLVAGLLVVFYPTLEEWLFGDRGAWYRPYLIWVLAIGAAYWNQRRRSVDEL</sequence>
<dbReference type="EMBL" id="BMYM01000002">
    <property type="protein sequence ID" value="GHD37369.1"/>
    <property type="molecule type" value="Genomic_DNA"/>
</dbReference>
<name>A0A918XL33_9GAMM</name>
<accession>A0A918XL33</accession>
<evidence type="ECO:0000313" key="3">
    <source>
        <dbReference type="Proteomes" id="UP000644693"/>
    </source>
</evidence>
<reference evidence="2" key="1">
    <citation type="journal article" date="2014" name="Int. J. Syst. Evol. Microbiol.">
        <title>Complete genome sequence of Corynebacterium casei LMG S-19264T (=DSM 44701T), isolated from a smear-ripened cheese.</title>
        <authorList>
            <consortium name="US DOE Joint Genome Institute (JGI-PGF)"/>
            <person name="Walter F."/>
            <person name="Albersmeier A."/>
            <person name="Kalinowski J."/>
            <person name="Ruckert C."/>
        </authorList>
    </citation>
    <scope>NUCLEOTIDE SEQUENCE</scope>
    <source>
        <strain evidence="2">KCTC 23430</strain>
    </source>
</reference>
<keyword evidence="1" id="KW-0472">Membrane</keyword>
<reference evidence="2" key="2">
    <citation type="submission" date="2020-09" db="EMBL/GenBank/DDBJ databases">
        <authorList>
            <person name="Sun Q."/>
            <person name="Kim S."/>
        </authorList>
    </citation>
    <scope>NUCLEOTIDE SEQUENCE</scope>
    <source>
        <strain evidence="2">KCTC 23430</strain>
    </source>
</reference>
<feature type="transmembrane region" description="Helical" evidence="1">
    <location>
        <begin position="32"/>
        <end position="49"/>
    </location>
</feature>
<evidence type="ECO:0000313" key="2">
    <source>
        <dbReference type="EMBL" id="GHD37369.1"/>
    </source>
</evidence>
<keyword evidence="3" id="KW-1185">Reference proteome</keyword>
<dbReference type="RefSeq" id="WP_189478285.1">
    <property type="nucleotide sequence ID" value="NZ_BMYM01000002.1"/>
</dbReference>
<keyword evidence="1" id="KW-1133">Transmembrane helix</keyword>
<keyword evidence="1" id="KW-0812">Transmembrane</keyword>
<gene>
    <name evidence="2" type="ORF">GCM10007053_26870</name>
</gene>